<keyword evidence="1" id="KW-0472">Membrane</keyword>
<dbReference type="RefSeq" id="WP_151157671.1">
    <property type="nucleotide sequence ID" value="NZ_VZRA01000004.1"/>
</dbReference>
<sequence>MLEVAHDPVMQMMIFLSAVGLASIVIQIVGKFRKARPDRETAFAGGPGHVPAEKALHDRLANLGIRMYMLSYGSGPINQLIYMHPHKTTPEWRSDIRRIVGEIKKAGLCGDEAINALLSKLQDAGYMETTDVVSDVYECRVDGKLPGIFDNPIHLEQADGFGHHGWESKK</sequence>
<comment type="caution">
    <text evidence="2">The sequence shown here is derived from an EMBL/GenBank/DDBJ whole genome shotgun (WGS) entry which is preliminary data.</text>
</comment>
<evidence type="ECO:0000313" key="3">
    <source>
        <dbReference type="Proteomes" id="UP000798046"/>
    </source>
</evidence>
<keyword evidence="3" id="KW-1185">Reference proteome</keyword>
<evidence type="ECO:0000313" key="2">
    <source>
        <dbReference type="EMBL" id="KAB0669040.1"/>
    </source>
</evidence>
<name>A0ABQ6TL86_9BACT</name>
<evidence type="ECO:0000256" key="1">
    <source>
        <dbReference type="SAM" id="Phobius"/>
    </source>
</evidence>
<keyword evidence="1" id="KW-1133">Transmembrane helix</keyword>
<protein>
    <submittedName>
        <fullName evidence="2">Uncharacterized protein</fullName>
    </submittedName>
</protein>
<dbReference type="Proteomes" id="UP000798046">
    <property type="component" value="Unassembled WGS sequence"/>
</dbReference>
<organism evidence="2 3">
    <name type="scientific">Oryzomonas sagensis</name>
    <dbReference type="NCBI Taxonomy" id="2603857"/>
    <lineage>
        <taxon>Bacteria</taxon>
        <taxon>Pseudomonadati</taxon>
        <taxon>Thermodesulfobacteriota</taxon>
        <taxon>Desulfuromonadia</taxon>
        <taxon>Geobacterales</taxon>
        <taxon>Geobacteraceae</taxon>
        <taxon>Oryzomonas</taxon>
    </lineage>
</organism>
<accession>A0ABQ6TL86</accession>
<dbReference type="EMBL" id="VZRA01000004">
    <property type="protein sequence ID" value="KAB0669040.1"/>
    <property type="molecule type" value="Genomic_DNA"/>
</dbReference>
<feature type="transmembrane region" description="Helical" evidence="1">
    <location>
        <begin position="12"/>
        <end position="30"/>
    </location>
</feature>
<gene>
    <name evidence="2" type="ORF">F6V30_14485</name>
</gene>
<reference evidence="2 3" key="1">
    <citation type="journal article" date="2020" name="Microorganisms">
        <title>Description of Three Novel Members in the Family Geobacteraceae, Oryzomonas japonicum gen. nov., sp. nov., Oryzomonas sagensis sp. nov., and Oryzomonas ruber sp. nov.</title>
        <authorList>
            <person name="Xu Z."/>
            <person name="Masuda Y."/>
            <person name="Hayakawa C."/>
            <person name="Ushijima N."/>
            <person name="Kawano K."/>
            <person name="Shiratori Y."/>
            <person name="Senoo K."/>
            <person name="Itoh H."/>
        </authorList>
    </citation>
    <scope>NUCLEOTIDE SEQUENCE [LARGE SCALE GENOMIC DNA]</scope>
    <source>
        <strain evidence="2 3">Red100</strain>
    </source>
</reference>
<proteinExistence type="predicted"/>
<keyword evidence="1" id="KW-0812">Transmembrane</keyword>